<organism evidence="1 2">
    <name type="scientific">Arctium lappa</name>
    <name type="common">Greater burdock</name>
    <name type="synonym">Lappa major</name>
    <dbReference type="NCBI Taxonomy" id="4217"/>
    <lineage>
        <taxon>Eukaryota</taxon>
        <taxon>Viridiplantae</taxon>
        <taxon>Streptophyta</taxon>
        <taxon>Embryophyta</taxon>
        <taxon>Tracheophyta</taxon>
        <taxon>Spermatophyta</taxon>
        <taxon>Magnoliopsida</taxon>
        <taxon>eudicotyledons</taxon>
        <taxon>Gunneridae</taxon>
        <taxon>Pentapetalae</taxon>
        <taxon>asterids</taxon>
        <taxon>campanulids</taxon>
        <taxon>Asterales</taxon>
        <taxon>Asteraceae</taxon>
        <taxon>Carduoideae</taxon>
        <taxon>Cardueae</taxon>
        <taxon>Arctiinae</taxon>
        <taxon>Arctium</taxon>
    </lineage>
</organism>
<gene>
    <name evidence="1" type="ORF">L6452_02231</name>
</gene>
<accession>A0ACB9FJV8</accession>
<reference evidence="2" key="1">
    <citation type="journal article" date="2022" name="Mol. Ecol. Resour.">
        <title>The genomes of chicory, endive, great burdock and yacon provide insights into Asteraceae palaeo-polyploidization history and plant inulin production.</title>
        <authorList>
            <person name="Fan W."/>
            <person name="Wang S."/>
            <person name="Wang H."/>
            <person name="Wang A."/>
            <person name="Jiang F."/>
            <person name="Liu H."/>
            <person name="Zhao H."/>
            <person name="Xu D."/>
            <person name="Zhang Y."/>
        </authorList>
    </citation>
    <scope>NUCLEOTIDE SEQUENCE [LARGE SCALE GENOMIC DNA]</scope>
    <source>
        <strain evidence="2">cv. Niubang</strain>
    </source>
</reference>
<reference evidence="1 2" key="2">
    <citation type="journal article" date="2022" name="Mol. Ecol. Resour.">
        <title>The genomes of chicory, endive, great burdock and yacon provide insights into Asteraceae paleo-polyploidization history and plant inulin production.</title>
        <authorList>
            <person name="Fan W."/>
            <person name="Wang S."/>
            <person name="Wang H."/>
            <person name="Wang A."/>
            <person name="Jiang F."/>
            <person name="Liu H."/>
            <person name="Zhao H."/>
            <person name="Xu D."/>
            <person name="Zhang Y."/>
        </authorList>
    </citation>
    <scope>NUCLEOTIDE SEQUENCE [LARGE SCALE GENOMIC DNA]</scope>
    <source>
        <strain evidence="2">cv. Niubang</strain>
    </source>
</reference>
<evidence type="ECO:0000313" key="2">
    <source>
        <dbReference type="Proteomes" id="UP001055879"/>
    </source>
</evidence>
<protein>
    <submittedName>
        <fullName evidence="1">Uncharacterized protein</fullName>
    </submittedName>
</protein>
<proteinExistence type="predicted"/>
<keyword evidence="2" id="KW-1185">Reference proteome</keyword>
<evidence type="ECO:0000313" key="1">
    <source>
        <dbReference type="EMBL" id="KAI3771078.1"/>
    </source>
</evidence>
<comment type="caution">
    <text evidence="1">The sequence shown here is derived from an EMBL/GenBank/DDBJ whole genome shotgun (WGS) entry which is preliminary data.</text>
</comment>
<sequence>MATQVDGDAGERLSQMIGDVLSFTQTPGKPPALALESVGNNPPFESYISLLRTRCTEVGIRFIHVELAGQIPEAQCVARV</sequence>
<name>A0ACB9FJV8_ARCLA</name>
<dbReference type="EMBL" id="CM042047">
    <property type="protein sequence ID" value="KAI3771078.1"/>
    <property type="molecule type" value="Genomic_DNA"/>
</dbReference>
<dbReference type="Proteomes" id="UP001055879">
    <property type="component" value="Linkage Group LG01"/>
</dbReference>